<gene>
    <name evidence="4" type="ORF">ACN42_g10566</name>
</gene>
<proteinExistence type="predicted"/>
<evidence type="ECO:0000256" key="2">
    <source>
        <dbReference type="SAM" id="SignalP"/>
    </source>
</evidence>
<feature type="domain" description="CBM1" evidence="3">
    <location>
        <begin position="15"/>
        <end position="51"/>
    </location>
</feature>
<accession>A0A124GQ08</accession>
<reference evidence="4 5" key="1">
    <citation type="submission" date="2015-10" db="EMBL/GenBank/DDBJ databases">
        <title>Genome sequencing of Penicillium freii.</title>
        <authorList>
            <person name="Nguyen H.D."/>
            <person name="Visagie C.M."/>
            <person name="Seifert K.A."/>
        </authorList>
    </citation>
    <scope>NUCLEOTIDE SEQUENCE [LARGE SCALE GENOMIC DNA]</scope>
    <source>
        <strain evidence="4 5">DAOM 242723</strain>
    </source>
</reference>
<feature type="signal peptide" evidence="2">
    <location>
        <begin position="1"/>
        <end position="15"/>
    </location>
</feature>
<keyword evidence="5" id="KW-1185">Reference proteome</keyword>
<dbReference type="AlphaFoldDB" id="A0A124GQ08"/>
<dbReference type="PROSITE" id="PS51257">
    <property type="entry name" value="PROKAR_LIPOPROTEIN"/>
    <property type="match status" value="1"/>
</dbReference>
<dbReference type="STRING" id="48697.A0A124GQ08"/>
<dbReference type="Pfam" id="PF00734">
    <property type="entry name" value="CBM_1"/>
    <property type="match status" value="1"/>
</dbReference>
<name>A0A124GQ08_PENFR</name>
<comment type="caution">
    <text evidence="4">The sequence shown here is derived from an EMBL/GenBank/DDBJ whole genome shotgun (WGS) entry which is preliminary data.</text>
</comment>
<dbReference type="GO" id="GO:0005975">
    <property type="term" value="P:carbohydrate metabolic process"/>
    <property type="evidence" value="ECO:0007669"/>
    <property type="project" value="InterPro"/>
</dbReference>
<evidence type="ECO:0000256" key="1">
    <source>
        <dbReference type="ARBA" id="ARBA00022729"/>
    </source>
</evidence>
<evidence type="ECO:0000313" key="5">
    <source>
        <dbReference type="Proteomes" id="UP000055045"/>
    </source>
</evidence>
<dbReference type="SUPFAM" id="SSF57180">
    <property type="entry name" value="Cellulose-binding domain"/>
    <property type="match status" value="1"/>
</dbReference>
<evidence type="ECO:0000313" key="4">
    <source>
        <dbReference type="EMBL" id="KUM56648.1"/>
    </source>
</evidence>
<dbReference type="EMBL" id="LLXE01000454">
    <property type="protein sequence ID" value="KUM56648.1"/>
    <property type="molecule type" value="Genomic_DNA"/>
</dbReference>
<organism evidence="4 5">
    <name type="scientific">Penicillium freii</name>
    <dbReference type="NCBI Taxonomy" id="48697"/>
    <lineage>
        <taxon>Eukaryota</taxon>
        <taxon>Fungi</taxon>
        <taxon>Dikarya</taxon>
        <taxon>Ascomycota</taxon>
        <taxon>Pezizomycotina</taxon>
        <taxon>Eurotiomycetes</taxon>
        <taxon>Eurotiomycetidae</taxon>
        <taxon>Eurotiales</taxon>
        <taxon>Aspergillaceae</taxon>
        <taxon>Penicillium</taxon>
    </lineage>
</organism>
<dbReference type="PROSITE" id="PS00562">
    <property type="entry name" value="CBM1_1"/>
    <property type="match status" value="1"/>
</dbReference>
<dbReference type="GO" id="GO:0030248">
    <property type="term" value="F:cellulose binding"/>
    <property type="evidence" value="ECO:0007669"/>
    <property type="project" value="InterPro"/>
</dbReference>
<dbReference type="Proteomes" id="UP000055045">
    <property type="component" value="Unassembled WGS sequence"/>
</dbReference>
<feature type="chain" id="PRO_5012407427" description="CBM1 domain-containing protein" evidence="2">
    <location>
        <begin position="16"/>
        <end position="126"/>
    </location>
</feature>
<evidence type="ECO:0000259" key="3">
    <source>
        <dbReference type="PROSITE" id="PS51164"/>
    </source>
</evidence>
<dbReference type="SMART" id="SM00236">
    <property type="entry name" value="fCBD"/>
    <property type="match status" value="1"/>
</dbReference>
<dbReference type="InterPro" id="IPR035971">
    <property type="entry name" value="CBD_sf"/>
</dbReference>
<protein>
    <recommendedName>
        <fullName evidence="3">CBM1 domain-containing protein</fullName>
    </recommendedName>
</protein>
<dbReference type="Gene3D" id="3.20.20.80">
    <property type="entry name" value="Glycosidases"/>
    <property type="match status" value="1"/>
</dbReference>
<dbReference type="InterPro" id="IPR000254">
    <property type="entry name" value="CBD"/>
</dbReference>
<dbReference type="PROSITE" id="PS51164">
    <property type="entry name" value="CBM1_2"/>
    <property type="match status" value="1"/>
</dbReference>
<keyword evidence="1 2" id="KW-0732">Signal</keyword>
<sequence length="126" mass="13199">MKTLAILSLAGLVSAQAAPYAQCGGSGYSGSTACVSGWACQYQNDWFSQCLASSGGSTTTLLTTTTKTATTTKATVISARGTGFPTTNGLDFEIDGKKSYFAGSNSYWIGFLTVRTNHVTWDHMGL</sequence>
<dbReference type="GO" id="GO:0005576">
    <property type="term" value="C:extracellular region"/>
    <property type="evidence" value="ECO:0007669"/>
    <property type="project" value="InterPro"/>
</dbReference>